<keyword evidence="3" id="KW-1185">Reference proteome</keyword>
<dbReference type="GO" id="GO:0005886">
    <property type="term" value="C:plasma membrane"/>
    <property type="evidence" value="ECO:0007669"/>
    <property type="project" value="TreeGrafter"/>
</dbReference>
<feature type="transmembrane region" description="Helical" evidence="1">
    <location>
        <begin position="271"/>
        <end position="289"/>
    </location>
</feature>
<keyword evidence="1" id="KW-0812">Transmembrane</keyword>
<feature type="transmembrane region" description="Helical" evidence="1">
    <location>
        <begin position="136"/>
        <end position="158"/>
    </location>
</feature>
<dbReference type="GO" id="GO:0034228">
    <property type="term" value="F:ethanolamine transmembrane transporter activity"/>
    <property type="evidence" value="ECO:0007669"/>
    <property type="project" value="InterPro"/>
</dbReference>
<feature type="transmembrane region" description="Helical" evidence="1">
    <location>
        <begin position="232"/>
        <end position="251"/>
    </location>
</feature>
<dbReference type="Pfam" id="PF04346">
    <property type="entry name" value="EutH"/>
    <property type="match status" value="1"/>
</dbReference>
<feature type="transmembrane region" description="Helical" evidence="1">
    <location>
        <begin position="102"/>
        <end position="124"/>
    </location>
</feature>
<dbReference type="PANTHER" id="PTHR40089">
    <property type="entry name" value="ETHANOLAMINE UTILIZATION PROTEIN EUTH"/>
    <property type="match status" value="1"/>
</dbReference>
<protein>
    <submittedName>
        <fullName evidence="2">Ethanolamine transporter</fullName>
    </submittedName>
</protein>
<feature type="transmembrane region" description="Helical" evidence="1">
    <location>
        <begin position="170"/>
        <end position="189"/>
    </location>
</feature>
<keyword evidence="1" id="KW-1133">Transmembrane helix</keyword>
<gene>
    <name evidence="2" type="ORF">B5F14_08640</name>
</gene>
<dbReference type="PANTHER" id="PTHR40089:SF1">
    <property type="entry name" value="ETHANOLAMINE PERMEASE EUTH-RELATED"/>
    <property type="match status" value="1"/>
</dbReference>
<comment type="caution">
    <text evidence="2">The sequence shown here is derived from an EMBL/GenBank/DDBJ whole genome shotgun (WGS) entry which is preliminary data.</text>
</comment>
<organism evidence="2 3">
    <name type="scientific">Faecalitalea cylindroides</name>
    <dbReference type="NCBI Taxonomy" id="39483"/>
    <lineage>
        <taxon>Bacteria</taxon>
        <taxon>Bacillati</taxon>
        <taxon>Bacillota</taxon>
        <taxon>Erysipelotrichia</taxon>
        <taxon>Erysipelotrichales</taxon>
        <taxon>Erysipelotrichaceae</taxon>
        <taxon>Faecalitalea</taxon>
    </lineage>
</organism>
<feature type="transmembrane region" description="Helical" evidence="1">
    <location>
        <begin position="301"/>
        <end position="322"/>
    </location>
</feature>
<feature type="transmembrane region" description="Helical" evidence="1">
    <location>
        <begin position="35"/>
        <end position="56"/>
    </location>
</feature>
<name>A0A1Y4LM93_9FIRM</name>
<feature type="transmembrane region" description="Helical" evidence="1">
    <location>
        <begin position="201"/>
        <end position="220"/>
    </location>
</feature>
<sequence>MNPFVCIMLIFAIIGLIDKILDNKFGLASAFDKGIITMGDFMLSISGFYCISIAFLRNNTEILNHLGDFLFFDPSILIGSLLAPDLGGYSIVEMISKDPNMIVFAGVLLTSTIGATISFQLPIFLNNLEKDDVPSFMQGIAYGLIVLPIVLILVGLFLQIDSLMINMIPLLVLCILLLFMFFINLKLSVKILTIFANMIRILGYLFFFLVCLTFFFDLGFTQQDLIQEVFSIVFQMTLIVAGSLVLCQLILKYFSLQIEKLATMLHINQYALIGLILSLGTSIAMMPLFSKMDTKGKLINAAFSVSGAYVFGGQLGFIASVSNSFSTTIFIIAKLSAGILAILMVYLFTKRRMEN</sequence>
<feature type="transmembrane region" description="Helical" evidence="1">
    <location>
        <begin position="328"/>
        <end position="349"/>
    </location>
</feature>
<dbReference type="Proteomes" id="UP000195447">
    <property type="component" value="Unassembled WGS sequence"/>
</dbReference>
<reference evidence="3" key="1">
    <citation type="submission" date="2017-04" db="EMBL/GenBank/DDBJ databases">
        <title>Function of individual gut microbiota members based on whole genome sequencing of pure cultures obtained from chicken caecum.</title>
        <authorList>
            <person name="Medvecky M."/>
            <person name="Cejkova D."/>
            <person name="Polansky O."/>
            <person name="Karasova D."/>
            <person name="Kubasova T."/>
            <person name="Cizek A."/>
            <person name="Rychlik I."/>
        </authorList>
    </citation>
    <scope>NUCLEOTIDE SEQUENCE [LARGE SCALE GENOMIC DNA]</scope>
    <source>
        <strain evidence="3">An178</strain>
    </source>
</reference>
<accession>A0A1Y4LM93</accession>
<evidence type="ECO:0000256" key="1">
    <source>
        <dbReference type="SAM" id="Phobius"/>
    </source>
</evidence>
<keyword evidence="1" id="KW-0472">Membrane</keyword>
<dbReference type="EMBL" id="NFKM01000019">
    <property type="protein sequence ID" value="OUP57818.1"/>
    <property type="molecule type" value="Genomic_DNA"/>
</dbReference>
<proteinExistence type="predicted"/>
<dbReference type="RefSeq" id="WP_087159014.1">
    <property type="nucleotide sequence ID" value="NZ_NFKM01000019.1"/>
</dbReference>
<dbReference type="AlphaFoldDB" id="A0A1Y4LM93"/>
<dbReference type="InterPro" id="IPR007441">
    <property type="entry name" value="EutH"/>
</dbReference>
<evidence type="ECO:0000313" key="3">
    <source>
        <dbReference type="Proteomes" id="UP000195447"/>
    </source>
</evidence>
<evidence type="ECO:0000313" key="2">
    <source>
        <dbReference type="EMBL" id="OUP57818.1"/>
    </source>
</evidence>